<feature type="region of interest" description="Disordered" evidence="2">
    <location>
        <begin position="193"/>
        <end position="227"/>
    </location>
</feature>
<feature type="compositionally biased region" description="Polar residues" evidence="2">
    <location>
        <begin position="612"/>
        <end position="621"/>
    </location>
</feature>
<dbReference type="InterPro" id="IPR052270">
    <property type="entry name" value="CACF_protein"/>
</dbReference>
<dbReference type="OrthoDB" id="6256972at2759"/>
<feature type="compositionally biased region" description="Basic and acidic residues" evidence="2">
    <location>
        <begin position="266"/>
        <end position="275"/>
    </location>
</feature>
<dbReference type="PANTHER" id="PTHR22028:SF5">
    <property type="entry name" value="COILED-COIL DOMAIN-CONTAINING PROTEIN 191"/>
    <property type="match status" value="1"/>
</dbReference>
<feature type="compositionally biased region" description="Low complexity" evidence="2">
    <location>
        <begin position="277"/>
        <end position="291"/>
    </location>
</feature>
<feature type="region of interest" description="Disordered" evidence="2">
    <location>
        <begin position="266"/>
        <end position="296"/>
    </location>
</feature>
<evidence type="ECO:0000256" key="1">
    <source>
        <dbReference type="SAM" id="Coils"/>
    </source>
</evidence>
<reference evidence="4" key="1">
    <citation type="submission" date="2020-06" db="EMBL/GenBank/DDBJ databases">
        <title>Draft genome of Bugula neritina, a colonial animal packing powerful symbionts and potential medicines.</title>
        <authorList>
            <person name="Rayko M."/>
        </authorList>
    </citation>
    <scope>NUCLEOTIDE SEQUENCE [LARGE SCALE GENOMIC DNA]</scope>
    <source>
        <strain evidence="4">Kwan_BN1</strain>
    </source>
</reference>
<protein>
    <recommendedName>
        <fullName evidence="3">PH domain-containing protein</fullName>
    </recommendedName>
</protein>
<keyword evidence="1" id="KW-0175">Coiled coil</keyword>
<gene>
    <name evidence="4" type="ORF">EB796_018005</name>
</gene>
<organism evidence="4 5">
    <name type="scientific">Bugula neritina</name>
    <name type="common">Brown bryozoan</name>
    <name type="synonym">Sertularia neritina</name>
    <dbReference type="NCBI Taxonomy" id="10212"/>
    <lineage>
        <taxon>Eukaryota</taxon>
        <taxon>Metazoa</taxon>
        <taxon>Spiralia</taxon>
        <taxon>Lophotrochozoa</taxon>
        <taxon>Bryozoa</taxon>
        <taxon>Gymnolaemata</taxon>
        <taxon>Cheilostomatida</taxon>
        <taxon>Flustrina</taxon>
        <taxon>Buguloidea</taxon>
        <taxon>Bugulidae</taxon>
        <taxon>Bugula</taxon>
    </lineage>
</organism>
<feature type="compositionally biased region" description="Polar residues" evidence="2">
    <location>
        <begin position="470"/>
        <end position="485"/>
    </location>
</feature>
<comment type="caution">
    <text evidence="4">The sequence shown here is derived from an EMBL/GenBank/DDBJ whole genome shotgun (WGS) entry which is preliminary data.</text>
</comment>
<dbReference type="AlphaFoldDB" id="A0A7J7JBQ5"/>
<evidence type="ECO:0000313" key="4">
    <source>
        <dbReference type="EMBL" id="KAF6023689.1"/>
    </source>
</evidence>
<feature type="region of interest" description="Disordered" evidence="2">
    <location>
        <begin position="157"/>
        <end position="181"/>
    </location>
</feature>
<evidence type="ECO:0000256" key="2">
    <source>
        <dbReference type="SAM" id="MobiDB-lite"/>
    </source>
</evidence>
<feature type="region of interest" description="Disordered" evidence="2">
    <location>
        <begin position="465"/>
        <end position="487"/>
    </location>
</feature>
<dbReference type="PROSITE" id="PS50003">
    <property type="entry name" value="PH_DOMAIN"/>
    <property type="match status" value="1"/>
</dbReference>
<dbReference type="PANTHER" id="PTHR22028">
    <property type="entry name" value="SFI1 SPINDLE BODY DOMAIN-CONTAINING PROTEIN-RELATED"/>
    <property type="match status" value="1"/>
</dbReference>
<name>A0A7J7JBQ5_BUGNE</name>
<proteinExistence type="predicted"/>
<feature type="coiled-coil region" evidence="1">
    <location>
        <begin position="550"/>
        <end position="596"/>
    </location>
</feature>
<feature type="domain" description="PH" evidence="3">
    <location>
        <begin position="1"/>
        <end position="24"/>
    </location>
</feature>
<feature type="compositionally biased region" description="Low complexity" evidence="2">
    <location>
        <begin position="626"/>
        <end position="647"/>
    </location>
</feature>
<keyword evidence="5" id="KW-1185">Reference proteome</keyword>
<dbReference type="EMBL" id="VXIV02002677">
    <property type="protein sequence ID" value="KAF6023689.1"/>
    <property type="molecule type" value="Genomic_DNA"/>
</dbReference>
<evidence type="ECO:0000259" key="3">
    <source>
        <dbReference type="PROSITE" id="PS50003"/>
    </source>
</evidence>
<sequence length="902" mass="106706">MYIKNESVTDDIEQWIKKVENASDFAAAQAFGKARVGKSTKASILQTVDQLHDHDAAYEEAQELLNDWVKDQLTVLDDHTTEAAIWSDEESVNDSKFEPSIQNIIQQTDAGAISMEEYDRLMNLESYNEDLATENILEELRRKEVVKPEFLRDLGDIGGQPTFTQPKRNPAVKMQIRQNQVKETREKRRLEFLKKKEEEASRKEKASIAKQKAAEERRKAALKAKQDEMEIQKEMARIKKELQEERKAQLRKQEEERELEKRIAQVAKEQAKQSREQQPAPSLAASDSLAQDNERKKKMAKAIETAEARFVSYNLKLVKRCFNSWFDVVMERRVQLGKARAVEDWKCLFRSWNAWRHFTRERALERMKLQHENSLLEDHRKLHQSSAHYERHLLQKYLMQWLIWVAQQKKARELTSDQLNVRQKMSAFLAAGKCLAEEKVKSEPKNGVMERISESKITEMFSYARKQATRRPQSSKGRQQPTEPWQVTRKHLKLSGRQIADLTDTPLAEDPQTDAFEEAVSQTGVSSSSAKVPKSFQNRFQAQQKILQVSRKQQKAIKEQKQMIEELKFKQDRSLLEEQVKQQQVIQQQLEKLTKLTMQDKKLNSVVPPTPTSSNETSQTAEAPLSSRSHISSVSKVSAASTAFSQKMAERAEERAKAKKEREERKRALEEQRVAELLAKEEEIRKQEAEEKKQRIEIFREKKRQEKLRELELQQLKEKALANQRKADDHSQLRVLKFYGFNQLKQHYFHMKELREKAALFCTHSLQNQCFQLWRSRYEEIMASRNERADRMYRKHLVRRYFRSWTQWRLQSNILTSKAERYYNSRLISEVFRSWLDFTTREKISFWEKERRARQHDMRRLLTWAFSTWKNLPEERRKEVEKEKRREEMRKRVASLIPDFGS</sequence>
<evidence type="ECO:0000313" key="5">
    <source>
        <dbReference type="Proteomes" id="UP000593567"/>
    </source>
</evidence>
<feature type="region of interest" description="Disordered" evidence="2">
    <location>
        <begin position="601"/>
        <end position="669"/>
    </location>
</feature>
<feature type="compositionally biased region" description="Basic and acidic residues" evidence="2">
    <location>
        <begin position="648"/>
        <end position="669"/>
    </location>
</feature>
<accession>A0A7J7JBQ5</accession>
<dbReference type="Proteomes" id="UP000593567">
    <property type="component" value="Unassembled WGS sequence"/>
</dbReference>
<dbReference type="InterPro" id="IPR001849">
    <property type="entry name" value="PH_domain"/>
</dbReference>